<dbReference type="EMBL" id="FOAF01000005">
    <property type="protein sequence ID" value="SEL92253.1"/>
    <property type="molecule type" value="Genomic_DNA"/>
</dbReference>
<sequence length="304" mass="33709">MKKITTLLVFIFLYSYASSFGKEKPSDNFAQQSVLLKMNLKKGLKYIFTTNTSQLIAQEVMGNKMDIKQHTDIDYIYEVIESNAQGMLIKTTYQNILIDTQTPQGNISYDSKKKDNADSPLKNIGNMVGKSFTMHASAEGEVTQIKGMQEIVNSIGGDATTKQLLKQQFSDSAFINMMNMALNIYPNKEMKIGESWQKISTAEMAGMMKMNTQNTYTLKSLEKDNAIIAVQSNIDLLPLPNKGVLGNIEFNLKGTQSGTIKSHLQSGMITSSVIHQEIKGNVSAQGIKIPMTITSDITLTGREM</sequence>
<dbReference type="InterPro" id="IPR046230">
    <property type="entry name" value="DUF6263"/>
</dbReference>
<accession>A0A1H7U5K4</accession>
<dbReference type="Proteomes" id="UP000199421">
    <property type="component" value="Unassembled WGS sequence"/>
</dbReference>
<name>A0A1H7U5K4_OLID1</name>
<proteinExistence type="predicted"/>
<organism evidence="1 2">
    <name type="scientific">Olivibacter domesticus</name>
    <name type="common">Pseudosphingobacterium domesticum</name>
    <dbReference type="NCBI Taxonomy" id="407022"/>
    <lineage>
        <taxon>Bacteria</taxon>
        <taxon>Pseudomonadati</taxon>
        <taxon>Bacteroidota</taxon>
        <taxon>Sphingobacteriia</taxon>
        <taxon>Sphingobacteriales</taxon>
        <taxon>Sphingobacteriaceae</taxon>
        <taxon>Olivibacter</taxon>
    </lineage>
</organism>
<keyword evidence="2" id="KW-1185">Reference proteome</keyword>
<dbReference type="AlphaFoldDB" id="A0A1H7U5K4"/>
<dbReference type="STRING" id="407022.SAMN05661044_03745"/>
<gene>
    <name evidence="1" type="ORF">SAMN05661044_03745</name>
</gene>
<reference evidence="2" key="1">
    <citation type="submission" date="2016-10" db="EMBL/GenBank/DDBJ databases">
        <authorList>
            <person name="Varghese N."/>
            <person name="Submissions S."/>
        </authorList>
    </citation>
    <scope>NUCLEOTIDE SEQUENCE [LARGE SCALE GENOMIC DNA]</scope>
    <source>
        <strain evidence="2">DSM 18733</strain>
    </source>
</reference>
<evidence type="ECO:0000313" key="2">
    <source>
        <dbReference type="Proteomes" id="UP000199421"/>
    </source>
</evidence>
<protein>
    <submittedName>
        <fullName evidence="1">Uncharacterized protein</fullName>
    </submittedName>
</protein>
<dbReference type="RefSeq" id="WP_093327263.1">
    <property type="nucleotide sequence ID" value="NZ_FOAF01000005.1"/>
</dbReference>
<evidence type="ECO:0000313" key="1">
    <source>
        <dbReference type="EMBL" id="SEL92253.1"/>
    </source>
</evidence>
<dbReference type="Pfam" id="PF19777">
    <property type="entry name" value="DUF6263"/>
    <property type="match status" value="1"/>
</dbReference>
<dbReference type="OrthoDB" id="638692at2"/>